<keyword evidence="1" id="KW-0732">Signal</keyword>
<gene>
    <name evidence="2" type="ORF">Tel_06575</name>
</gene>
<dbReference type="STRING" id="1748243.Tel_06575"/>
<feature type="signal peptide" evidence="1">
    <location>
        <begin position="1"/>
        <end position="21"/>
    </location>
</feature>
<dbReference type="KEGG" id="tee:Tel_06575"/>
<dbReference type="EMBL" id="CP013099">
    <property type="protein sequence ID" value="ALP52846.1"/>
    <property type="molecule type" value="Genomic_DNA"/>
</dbReference>
<accession>A0A0S2TCI8</accession>
<organism evidence="2 3">
    <name type="scientific">Candidatus Tenderia electrophaga</name>
    <dbReference type="NCBI Taxonomy" id="1748243"/>
    <lineage>
        <taxon>Bacteria</taxon>
        <taxon>Pseudomonadati</taxon>
        <taxon>Pseudomonadota</taxon>
        <taxon>Gammaproteobacteria</taxon>
        <taxon>Candidatus Tenderiales</taxon>
        <taxon>Candidatus Tenderiaceae</taxon>
        <taxon>Candidatus Tenderia</taxon>
    </lineage>
</organism>
<protein>
    <submittedName>
        <fullName evidence="2">Uncharacterized protein</fullName>
    </submittedName>
</protein>
<reference evidence="2" key="1">
    <citation type="submission" date="2015-10" db="EMBL/GenBank/DDBJ databases">
        <title>Description of Candidatus Tenderia electrophaga gen. nov, sp. nov., an Uncultivated Electroautotroph from a Biocathode Enrichment.</title>
        <authorList>
            <person name="Eddie B.J."/>
            <person name="Malanoski A.P."/>
            <person name="Wang Z."/>
            <person name="Hall R.J."/>
            <person name="Oh S.D."/>
            <person name="Heiner C."/>
            <person name="Lin B."/>
            <person name="Strycharz-Glaven S.M."/>
        </authorList>
    </citation>
    <scope>NUCLEOTIDE SEQUENCE [LARGE SCALE GENOMIC DNA]</scope>
    <source>
        <strain evidence="2">NRL1</strain>
    </source>
</reference>
<evidence type="ECO:0000313" key="2">
    <source>
        <dbReference type="EMBL" id="ALP52846.1"/>
    </source>
</evidence>
<sequence length="258" mass="29428">MKSLRGALLTLLCLLIWPVAAAPNLHLTPNQAHSIGERIWLNEGAGKIENLTVWNKGEDFPSFGIGHFIWYPAGIEGPFRESFPQLLQHLKQHTALPRWLTQSAAAPWRNREQFYAAIDSTEMKQLRHLLHQTVPQQVAFIVARMEAALPQILAALPTEAQRRHVKDQFYRVAQQPNGLYALIDYVNFKGEGTSPKERYRGQGWGLLQVLETMRDTPPALPEFVRAADAVLTRRVANAPRDESRWLPGWRARLQTYLK</sequence>
<dbReference type="Proteomes" id="UP000055136">
    <property type="component" value="Chromosome"/>
</dbReference>
<feature type="chain" id="PRO_5006604852" evidence="1">
    <location>
        <begin position="22"/>
        <end position="258"/>
    </location>
</feature>
<proteinExistence type="predicted"/>
<evidence type="ECO:0000313" key="3">
    <source>
        <dbReference type="Proteomes" id="UP000055136"/>
    </source>
</evidence>
<name>A0A0S2TCI8_9GAMM</name>
<dbReference type="AlphaFoldDB" id="A0A0S2TCI8"/>
<keyword evidence="3" id="KW-1185">Reference proteome</keyword>
<evidence type="ECO:0000256" key="1">
    <source>
        <dbReference type="SAM" id="SignalP"/>
    </source>
</evidence>